<protein>
    <submittedName>
        <fullName evidence="1">Uncharacterized protein</fullName>
    </submittedName>
</protein>
<reference evidence="1" key="1">
    <citation type="journal article" date="2015" name="Nature">
        <title>Complex archaea that bridge the gap between prokaryotes and eukaryotes.</title>
        <authorList>
            <person name="Spang A."/>
            <person name="Saw J.H."/>
            <person name="Jorgensen S.L."/>
            <person name="Zaremba-Niedzwiedzka K."/>
            <person name="Martijn J."/>
            <person name="Lind A.E."/>
            <person name="van Eijk R."/>
            <person name="Schleper C."/>
            <person name="Guy L."/>
            <person name="Ettema T.J."/>
        </authorList>
    </citation>
    <scope>NUCLEOTIDE SEQUENCE</scope>
</reference>
<name>A0A0F9GI61_9ZZZZ</name>
<organism evidence="1">
    <name type="scientific">marine sediment metagenome</name>
    <dbReference type="NCBI Taxonomy" id="412755"/>
    <lineage>
        <taxon>unclassified sequences</taxon>
        <taxon>metagenomes</taxon>
        <taxon>ecological metagenomes</taxon>
    </lineage>
</organism>
<proteinExistence type="predicted"/>
<dbReference type="AlphaFoldDB" id="A0A0F9GI61"/>
<gene>
    <name evidence="1" type="ORF">LCGC14_2181130</name>
</gene>
<feature type="non-terminal residue" evidence="1">
    <location>
        <position position="1"/>
    </location>
</feature>
<accession>A0A0F9GI61</accession>
<evidence type="ECO:0000313" key="1">
    <source>
        <dbReference type="EMBL" id="KKL62842.1"/>
    </source>
</evidence>
<sequence>FNCVLSYYITKLQNTKKNLIKKIKGIKF</sequence>
<comment type="caution">
    <text evidence="1">The sequence shown here is derived from an EMBL/GenBank/DDBJ whole genome shotgun (WGS) entry which is preliminary data.</text>
</comment>
<dbReference type="EMBL" id="LAZR01028363">
    <property type="protein sequence ID" value="KKL62842.1"/>
    <property type="molecule type" value="Genomic_DNA"/>
</dbReference>